<feature type="compositionally biased region" description="Low complexity" evidence="1">
    <location>
        <begin position="1"/>
        <end position="15"/>
    </location>
</feature>
<name>A0A1Z5HQW5_9FIRM</name>
<evidence type="ECO:0000256" key="1">
    <source>
        <dbReference type="SAM" id="MobiDB-lite"/>
    </source>
</evidence>
<dbReference type="AlphaFoldDB" id="A0A1Z5HQW5"/>
<evidence type="ECO:0000313" key="3">
    <source>
        <dbReference type="Proteomes" id="UP000197032"/>
    </source>
</evidence>
<reference evidence="3" key="1">
    <citation type="journal article" date="2017" name="Appl. Environ. Microbiol.">
        <title>Genomic analysis of Calderihabitans maritimus KKC1, a thermophilic hydrogenogenic carboxydotrophic bacterium isolated from marine sediment.</title>
        <authorList>
            <person name="Omae K."/>
            <person name="Yoneda Y."/>
            <person name="Fukuyama Y."/>
            <person name="Yoshida T."/>
            <person name="Sako Y."/>
        </authorList>
    </citation>
    <scope>NUCLEOTIDE SEQUENCE [LARGE SCALE GENOMIC DNA]</scope>
    <source>
        <strain evidence="3">KKC1</strain>
    </source>
</reference>
<organism evidence="2 3">
    <name type="scientific">Calderihabitans maritimus</name>
    <dbReference type="NCBI Taxonomy" id="1246530"/>
    <lineage>
        <taxon>Bacteria</taxon>
        <taxon>Bacillati</taxon>
        <taxon>Bacillota</taxon>
        <taxon>Clostridia</taxon>
        <taxon>Neomoorellales</taxon>
        <taxon>Calderihabitantaceae</taxon>
        <taxon>Calderihabitans</taxon>
    </lineage>
</organism>
<sequence>MGLWSSSLLSAPSTLPGKLSSNQKVLAGNIISIFFLI</sequence>
<accession>A0A1Z5HQW5</accession>
<dbReference type="EMBL" id="BDGJ01000035">
    <property type="protein sequence ID" value="GAW91828.1"/>
    <property type="molecule type" value="Genomic_DNA"/>
</dbReference>
<proteinExistence type="predicted"/>
<keyword evidence="3" id="KW-1185">Reference proteome</keyword>
<gene>
    <name evidence="2" type="ORF">KKC1_09880</name>
</gene>
<evidence type="ECO:0000313" key="2">
    <source>
        <dbReference type="EMBL" id="GAW91828.1"/>
    </source>
</evidence>
<comment type="caution">
    <text evidence="2">The sequence shown here is derived from an EMBL/GenBank/DDBJ whole genome shotgun (WGS) entry which is preliminary data.</text>
</comment>
<feature type="region of interest" description="Disordered" evidence="1">
    <location>
        <begin position="1"/>
        <end position="20"/>
    </location>
</feature>
<protein>
    <submittedName>
        <fullName evidence="2">Uncharacterized protein</fullName>
    </submittedName>
</protein>
<dbReference type="Proteomes" id="UP000197032">
    <property type="component" value="Unassembled WGS sequence"/>
</dbReference>